<gene>
    <name evidence="1" type="ORF">FWILDA_LOCUS17998</name>
</gene>
<proteinExistence type="predicted"/>
<feature type="non-terminal residue" evidence="1">
    <location>
        <position position="177"/>
    </location>
</feature>
<evidence type="ECO:0000313" key="2">
    <source>
        <dbReference type="Proteomes" id="UP001153678"/>
    </source>
</evidence>
<dbReference type="EMBL" id="CAMKVN010015980">
    <property type="protein sequence ID" value="CAI2197279.1"/>
    <property type="molecule type" value="Genomic_DNA"/>
</dbReference>
<reference evidence="1" key="1">
    <citation type="submission" date="2022-08" db="EMBL/GenBank/DDBJ databases">
        <authorList>
            <person name="Kallberg Y."/>
            <person name="Tangrot J."/>
            <person name="Rosling A."/>
        </authorList>
    </citation>
    <scope>NUCLEOTIDE SEQUENCE</scope>
    <source>
        <strain evidence="1">Wild A</strain>
    </source>
</reference>
<organism evidence="1 2">
    <name type="scientific">Funneliformis geosporum</name>
    <dbReference type="NCBI Taxonomy" id="1117311"/>
    <lineage>
        <taxon>Eukaryota</taxon>
        <taxon>Fungi</taxon>
        <taxon>Fungi incertae sedis</taxon>
        <taxon>Mucoromycota</taxon>
        <taxon>Glomeromycotina</taxon>
        <taxon>Glomeromycetes</taxon>
        <taxon>Glomerales</taxon>
        <taxon>Glomeraceae</taxon>
        <taxon>Funneliformis</taxon>
    </lineage>
</organism>
<sequence length="177" mass="19735">MILEKGPQDLQKAFDEALNNELGPSFHKRIIIWSGCGGLFPKEIRGYSVDVVEACVATPYGFSASYCKVYQENVMLSVGCAASFLQDASKDFGVDAAFCDFTNKVVHYVQMNMQFLHIGRTTGLSYGKLVPIDSAICVDIKDLRDLDFTNERTYIYAISSPYFAVFEALDVEFEKSS</sequence>
<comment type="caution">
    <text evidence="1">The sequence shown here is derived from an EMBL/GenBank/DDBJ whole genome shotgun (WGS) entry which is preliminary data.</text>
</comment>
<accession>A0A9W4TBC4</accession>
<protein>
    <submittedName>
        <fullName evidence="1">7035_t:CDS:1</fullName>
    </submittedName>
</protein>
<dbReference type="AlphaFoldDB" id="A0A9W4TBC4"/>
<keyword evidence="2" id="KW-1185">Reference proteome</keyword>
<name>A0A9W4TBC4_9GLOM</name>
<dbReference type="Proteomes" id="UP001153678">
    <property type="component" value="Unassembled WGS sequence"/>
</dbReference>
<evidence type="ECO:0000313" key="1">
    <source>
        <dbReference type="EMBL" id="CAI2197279.1"/>
    </source>
</evidence>